<dbReference type="PANTHER" id="PTHR46889:SF4">
    <property type="entry name" value="TRANSPOSASE INSO FOR INSERTION SEQUENCE ELEMENT IS911B-RELATED"/>
    <property type="match status" value="1"/>
</dbReference>
<dbReference type="InterPro" id="IPR048020">
    <property type="entry name" value="Transpos_IS3"/>
</dbReference>
<dbReference type="Gene3D" id="3.30.420.10">
    <property type="entry name" value="Ribonuclease H-like superfamily/Ribonuclease H"/>
    <property type="match status" value="1"/>
</dbReference>
<dbReference type="OrthoDB" id="568465at2"/>
<dbReference type="Proteomes" id="UP000013523">
    <property type="component" value="Chromosome"/>
</dbReference>
<dbReference type="InterPro" id="IPR012337">
    <property type="entry name" value="RNaseH-like_sf"/>
</dbReference>
<name>R4K8S1_CLOPA</name>
<evidence type="ECO:0000259" key="2">
    <source>
        <dbReference type="PROSITE" id="PS50994"/>
    </source>
</evidence>
<keyword evidence="4" id="KW-1185">Reference proteome</keyword>
<dbReference type="InterPro" id="IPR001584">
    <property type="entry name" value="Integrase_cat-core"/>
</dbReference>
<sequence>MTEAIYLEVQDKCEDLKWKRQVSVNGMLRILGVSRSGYNSWLHRLPSNQQKRKEIVKEKIKEVYDQSHQNYGAPKITKEIQKAGEKISERTVGKYMKELGIKAQYVKPYTVTTKDSDFSSKLENVLNEQFNPSAPNAVWCTDITYLWTNAGFVYLTSIMDLYSRRIIAWTLTETLAVSCVIDTINKAKKNRKLANPVIIHSDRGSQYVSKEYQKAASKMILSYSKKAFPWDNACIESFHAIIKREWINRFRIKNYRHAYILVFEYIETFYNTTRIHSHCNYMSPNEFEKTYEKVKELSMSMAS</sequence>
<dbReference type="EMBL" id="CP003261">
    <property type="protein sequence ID" value="AGK96015.1"/>
    <property type="molecule type" value="Genomic_DNA"/>
</dbReference>
<dbReference type="HOGENOM" id="CLU_027402_4_2_9"/>
<dbReference type="Pfam" id="PF13276">
    <property type="entry name" value="HTH_21"/>
    <property type="match status" value="1"/>
</dbReference>
<dbReference type="InterPro" id="IPR036397">
    <property type="entry name" value="RNaseH_sf"/>
</dbReference>
<dbReference type="eggNOG" id="COG2801">
    <property type="taxonomic scope" value="Bacteria"/>
</dbReference>
<dbReference type="InterPro" id="IPR025948">
    <property type="entry name" value="HTH-like_dom"/>
</dbReference>
<dbReference type="GO" id="GO:0003676">
    <property type="term" value="F:nucleic acid binding"/>
    <property type="evidence" value="ECO:0007669"/>
    <property type="project" value="InterPro"/>
</dbReference>
<evidence type="ECO:0000313" key="4">
    <source>
        <dbReference type="Proteomes" id="UP000013523"/>
    </source>
</evidence>
<dbReference type="PATRIC" id="fig|86416.3.peg.999"/>
<dbReference type="PANTHER" id="PTHR46889">
    <property type="entry name" value="TRANSPOSASE INSF FOR INSERTION SEQUENCE IS3B-RELATED"/>
    <property type="match status" value="1"/>
</dbReference>
<feature type="domain" description="Integrase catalytic" evidence="2">
    <location>
        <begin position="131"/>
        <end position="292"/>
    </location>
</feature>
<organism evidence="3 4">
    <name type="scientific">Clostridium pasteurianum BC1</name>
    <dbReference type="NCBI Taxonomy" id="86416"/>
    <lineage>
        <taxon>Bacteria</taxon>
        <taxon>Bacillati</taxon>
        <taxon>Bacillota</taxon>
        <taxon>Clostridia</taxon>
        <taxon>Eubacteriales</taxon>
        <taxon>Clostridiaceae</taxon>
        <taxon>Clostridium</taxon>
    </lineage>
</organism>
<dbReference type="NCBIfam" id="NF033516">
    <property type="entry name" value="transpos_IS3"/>
    <property type="match status" value="1"/>
</dbReference>
<evidence type="ECO:0000256" key="1">
    <source>
        <dbReference type="ARBA" id="ARBA00002286"/>
    </source>
</evidence>
<dbReference type="Pfam" id="PF13683">
    <property type="entry name" value="rve_3"/>
    <property type="match status" value="1"/>
</dbReference>
<dbReference type="KEGG" id="cpas:Clopa_1005"/>
<dbReference type="STRING" id="86416.Clopa_1005"/>
<proteinExistence type="predicted"/>
<protein>
    <submittedName>
        <fullName evidence="3">Transposase</fullName>
    </submittedName>
</protein>
<dbReference type="Pfam" id="PF00665">
    <property type="entry name" value="rve"/>
    <property type="match status" value="1"/>
</dbReference>
<dbReference type="GO" id="GO:0015074">
    <property type="term" value="P:DNA integration"/>
    <property type="evidence" value="ECO:0007669"/>
    <property type="project" value="InterPro"/>
</dbReference>
<dbReference type="InterPro" id="IPR050900">
    <property type="entry name" value="Transposase_IS3/IS150/IS904"/>
</dbReference>
<evidence type="ECO:0000313" key="3">
    <source>
        <dbReference type="EMBL" id="AGK96015.1"/>
    </source>
</evidence>
<dbReference type="PROSITE" id="PS50994">
    <property type="entry name" value="INTEGRASE"/>
    <property type="match status" value="1"/>
</dbReference>
<dbReference type="SUPFAM" id="SSF53098">
    <property type="entry name" value="Ribonuclease H-like"/>
    <property type="match status" value="1"/>
</dbReference>
<accession>R4K8S1</accession>
<gene>
    <name evidence="3" type="ORF">Clopa_1005</name>
</gene>
<dbReference type="AlphaFoldDB" id="R4K8S1"/>
<reference evidence="3 4" key="1">
    <citation type="submission" date="2012-01" db="EMBL/GenBank/DDBJ databases">
        <title>Complete sequence of chromosome of Clostridium pasteurianum BC1.</title>
        <authorList>
            <consortium name="US DOE Joint Genome Institute"/>
            <person name="Lucas S."/>
            <person name="Han J."/>
            <person name="Lapidus A."/>
            <person name="Cheng J.-F."/>
            <person name="Goodwin L."/>
            <person name="Pitluck S."/>
            <person name="Peters L."/>
            <person name="Mikhailova N."/>
            <person name="Teshima H."/>
            <person name="Detter J.C."/>
            <person name="Han C."/>
            <person name="Tapia R."/>
            <person name="Land M."/>
            <person name="Hauser L."/>
            <person name="Kyrpides N."/>
            <person name="Ivanova N."/>
            <person name="Pagani I."/>
            <person name="Dunn J."/>
            <person name="Taghavi S."/>
            <person name="Francis A."/>
            <person name="van der Lelie D."/>
            <person name="Woyke T."/>
        </authorList>
    </citation>
    <scope>NUCLEOTIDE SEQUENCE [LARGE SCALE GENOMIC DNA]</scope>
    <source>
        <strain evidence="3 4">BC1</strain>
    </source>
</reference>
<dbReference type="RefSeq" id="WP_015614338.1">
    <property type="nucleotide sequence ID" value="NC_021182.1"/>
</dbReference>
<comment type="function">
    <text evidence="1">Involved in the transposition of the insertion sequence.</text>
</comment>